<sequence length="316" mass="35318">MLQSLIRWRSPAGPRARLSTLIFHRVLSQADPLFPHEVHAQRFDQICGWIARWFNVLPLDQAARRLAEGSLPERAAAITFDDGYADNAEVALPILQRHGLCATFFVATGFLNGGRMWNDSLIESVRRCPGDGLDLGDTPAQALGRLPLTTIAQRREAALRLIGAAKYLSQPERAQWVEAVARRSGATLPDDLMMRDDQLLRLRDAGMQIGGHTVTHPILARLQLDEVRREIAQGRDDLQRLLGQPVRLFAYPNGKPSEDYQTQAVDIVRELGFDAAVTTAWGAAGTGSDLFQLPRFTPWDRARVRFGLRLAWQLTK</sequence>
<dbReference type="InterPro" id="IPR051398">
    <property type="entry name" value="Polysacch_Deacetylase"/>
</dbReference>
<comment type="subcellular location">
    <subcellularLocation>
        <location evidence="1">Secreted</location>
    </subcellularLocation>
</comment>
<evidence type="ECO:0000313" key="4">
    <source>
        <dbReference type="EMBL" id="MEK8053340.1"/>
    </source>
</evidence>
<keyword evidence="5" id="KW-1185">Reference proteome</keyword>
<evidence type="ECO:0000256" key="2">
    <source>
        <dbReference type="ARBA" id="ARBA00022729"/>
    </source>
</evidence>
<protein>
    <submittedName>
        <fullName evidence="4">Polysaccharide deacetylase family protein</fullName>
        <ecNumber evidence="4">3.-.-.-</ecNumber>
    </submittedName>
</protein>
<proteinExistence type="predicted"/>
<organism evidence="4 5">
    <name type="scientific">Pseudaquabacterium inlustre</name>
    <dbReference type="NCBI Taxonomy" id="2984192"/>
    <lineage>
        <taxon>Bacteria</taxon>
        <taxon>Pseudomonadati</taxon>
        <taxon>Pseudomonadota</taxon>
        <taxon>Betaproteobacteria</taxon>
        <taxon>Burkholderiales</taxon>
        <taxon>Sphaerotilaceae</taxon>
        <taxon>Pseudaquabacterium</taxon>
    </lineage>
</organism>
<dbReference type="EC" id="3.-.-.-" evidence="4"/>
<comment type="caution">
    <text evidence="4">The sequence shown here is derived from an EMBL/GenBank/DDBJ whole genome shotgun (WGS) entry which is preliminary data.</text>
</comment>
<dbReference type="InterPro" id="IPR002509">
    <property type="entry name" value="NODB_dom"/>
</dbReference>
<name>A0ABU9CRE9_9BURK</name>
<keyword evidence="4" id="KW-0378">Hydrolase</keyword>
<evidence type="ECO:0000256" key="1">
    <source>
        <dbReference type="ARBA" id="ARBA00004613"/>
    </source>
</evidence>
<reference evidence="4 5" key="1">
    <citation type="submission" date="2024-04" db="EMBL/GenBank/DDBJ databases">
        <title>Novel species of the genus Ideonella isolated from streams.</title>
        <authorList>
            <person name="Lu H."/>
        </authorList>
    </citation>
    <scope>NUCLEOTIDE SEQUENCE [LARGE SCALE GENOMIC DNA]</scope>
    <source>
        <strain evidence="4 5">DXS22W</strain>
    </source>
</reference>
<dbReference type="PANTHER" id="PTHR34216:SF3">
    <property type="entry name" value="POLY-BETA-1,6-N-ACETYL-D-GLUCOSAMINE N-DEACETYLASE"/>
    <property type="match status" value="1"/>
</dbReference>
<dbReference type="RefSeq" id="WP_341413080.1">
    <property type="nucleotide sequence ID" value="NZ_JBBUTH010000011.1"/>
</dbReference>
<gene>
    <name evidence="4" type="ORF">AACH10_23995</name>
</gene>
<dbReference type="InterPro" id="IPR011330">
    <property type="entry name" value="Glyco_hydro/deAcase_b/a-brl"/>
</dbReference>
<dbReference type="SUPFAM" id="SSF88713">
    <property type="entry name" value="Glycoside hydrolase/deacetylase"/>
    <property type="match status" value="1"/>
</dbReference>
<dbReference type="EMBL" id="JBBUTH010000011">
    <property type="protein sequence ID" value="MEK8053340.1"/>
    <property type="molecule type" value="Genomic_DNA"/>
</dbReference>
<feature type="domain" description="NodB homology" evidence="3">
    <location>
        <begin position="74"/>
        <end position="316"/>
    </location>
</feature>
<dbReference type="GO" id="GO:0016787">
    <property type="term" value="F:hydrolase activity"/>
    <property type="evidence" value="ECO:0007669"/>
    <property type="project" value="UniProtKB-KW"/>
</dbReference>
<dbReference type="Proteomes" id="UP001365405">
    <property type="component" value="Unassembled WGS sequence"/>
</dbReference>
<dbReference type="PANTHER" id="PTHR34216">
    <property type="match status" value="1"/>
</dbReference>
<dbReference type="Gene3D" id="3.20.20.370">
    <property type="entry name" value="Glycoside hydrolase/deacetylase"/>
    <property type="match status" value="1"/>
</dbReference>
<evidence type="ECO:0000259" key="3">
    <source>
        <dbReference type="PROSITE" id="PS51677"/>
    </source>
</evidence>
<dbReference type="PROSITE" id="PS51677">
    <property type="entry name" value="NODB"/>
    <property type="match status" value="1"/>
</dbReference>
<keyword evidence="2" id="KW-0732">Signal</keyword>
<dbReference type="Pfam" id="PF01522">
    <property type="entry name" value="Polysacc_deac_1"/>
    <property type="match status" value="2"/>
</dbReference>
<dbReference type="CDD" id="cd10918">
    <property type="entry name" value="CE4_NodB_like_5s_6s"/>
    <property type="match status" value="1"/>
</dbReference>
<evidence type="ECO:0000313" key="5">
    <source>
        <dbReference type="Proteomes" id="UP001365405"/>
    </source>
</evidence>
<accession>A0ABU9CRE9</accession>